<sequence>RQFLQLLFVHPYAKESKDADHSLWLTTSYFIISAYKQRIAAADAVIHQTANEYHGRGQDRHHGKPTGVVEHRKLVHRFRQFLAEEEKFWTSLVVRAVRVFRLDEARPALAALNINVGGDENDNAILDASPTKPDRRNIFPSEDATTPPSQNQKEQKMIMLSKALVCLGDIARYREHYNEGGGRPKAGKDFHEEARGGARGRGGRRAVEQLPRPRNYSKAQECYEHARLLVPDVGNACHQLAILASYQQDPFAGVLQYYRAMCVKHPYETAASNLDSTLARNLDIYKNTLAKTESIQNELPKLRVEKYKKSLVALHGLWKLSPTE</sequence>
<dbReference type="OrthoDB" id="69928at2759"/>
<proteinExistence type="predicted"/>
<reference evidence="4 5" key="1">
    <citation type="submission" date="2014-06" db="EMBL/GenBank/DDBJ databases">
        <title>Evolutionary Origins and Diversification of the Mycorrhizal Mutualists.</title>
        <authorList>
            <consortium name="DOE Joint Genome Institute"/>
            <consortium name="Mycorrhizal Genomics Consortium"/>
            <person name="Kohler A."/>
            <person name="Kuo A."/>
            <person name="Nagy L.G."/>
            <person name="Floudas D."/>
            <person name="Copeland A."/>
            <person name="Barry K.W."/>
            <person name="Cichocki N."/>
            <person name="Veneault-Fourrey C."/>
            <person name="LaButti K."/>
            <person name="Lindquist E.A."/>
            <person name="Lipzen A."/>
            <person name="Lundell T."/>
            <person name="Morin E."/>
            <person name="Murat C."/>
            <person name="Riley R."/>
            <person name="Ohm R."/>
            <person name="Sun H."/>
            <person name="Tunlid A."/>
            <person name="Henrissat B."/>
            <person name="Grigoriev I.V."/>
            <person name="Hibbett D.S."/>
            <person name="Martin F."/>
        </authorList>
    </citation>
    <scope>NUCLEOTIDE SEQUENCE [LARGE SCALE GENOMIC DNA]</scope>
    <source>
        <strain evidence="4 5">SS14</strain>
    </source>
</reference>
<evidence type="ECO:0000259" key="3">
    <source>
        <dbReference type="Pfam" id="PF10374"/>
    </source>
</evidence>
<feature type="domain" description="Telomerase activating protein Est1-like N-terminal" evidence="3">
    <location>
        <begin position="19"/>
        <end position="178"/>
    </location>
</feature>
<dbReference type="PANTHER" id="PTHR15696:SF36">
    <property type="entry name" value="NONSENSE-MEDIATED MRNA DECAY FACTOR"/>
    <property type="match status" value="1"/>
</dbReference>
<organism evidence="4 5">
    <name type="scientific">Sphaerobolus stellatus (strain SS14)</name>
    <dbReference type="NCBI Taxonomy" id="990650"/>
    <lineage>
        <taxon>Eukaryota</taxon>
        <taxon>Fungi</taxon>
        <taxon>Dikarya</taxon>
        <taxon>Basidiomycota</taxon>
        <taxon>Agaricomycotina</taxon>
        <taxon>Agaricomycetes</taxon>
        <taxon>Phallomycetidae</taxon>
        <taxon>Geastrales</taxon>
        <taxon>Sphaerobolaceae</taxon>
        <taxon>Sphaerobolus</taxon>
    </lineage>
</organism>
<dbReference type="Pfam" id="PF10374">
    <property type="entry name" value="EST1"/>
    <property type="match status" value="1"/>
</dbReference>
<dbReference type="Proteomes" id="UP000054279">
    <property type="component" value="Unassembled WGS sequence"/>
</dbReference>
<dbReference type="Gene3D" id="1.25.40.10">
    <property type="entry name" value="Tetratricopeptide repeat domain"/>
    <property type="match status" value="1"/>
</dbReference>
<feature type="region of interest" description="Disordered" evidence="1">
    <location>
        <begin position="120"/>
        <end position="153"/>
    </location>
</feature>
<protein>
    <recommendedName>
        <fullName evidence="6">DNA/RNA-binding domain-containing protein</fullName>
    </recommendedName>
</protein>
<evidence type="ECO:0000313" key="5">
    <source>
        <dbReference type="Proteomes" id="UP000054279"/>
    </source>
</evidence>
<keyword evidence="5" id="KW-1185">Reference proteome</keyword>
<dbReference type="InterPro" id="IPR019458">
    <property type="entry name" value="Est1-like_N"/>
</dbReference>
<gene>
    <name evidence="4" type="ORF">M422DRAFT_260495</name>
</gene>
<name>A0A0C9UQT0_SPHS4</name>
<dbReference type="PANTHER" id="PTHR15696">
    <property type="entry name" value="SMG-7 SUPPRESSOR WITH MORPHOLOGICAL EFFECT ON GENITALIA PROTEIN 7"/>
    <property type="match status" value="1"/>
</dbReference>
<feature type="compositionally biased region" description="Polar residues" evidence="1">
    <location>
        <begin position="143"/>
        <end position="152"/>
    </location>
</feature>
<evidence type="ECO:0000259" key="2">
    <source>
        <dbReference type="Pfam" id="PF10373"/>
    </source>
</evidence>
<feature type="region of interest" description="Disordered" evidence="1">
    <location>
        <begin position="178"/>
        <end position="205"/>
    </location>
</feature>
<dbReference type="SUPFAM" id="SSF48452">
    <property type="entry name" value="TPR-like"/>
    <property type="match status" value="1"/>
</dbReference>
<dbReference type="InterPro" id="IPR045153">
    <property type="entry name" value="Est1/Ebs1-like"/>
</dbReference>
<feature type="non-terminal residue" evidence="4">
    <location>
        <position position="1"/>
    </location>
</feature>
<evidence type="ECO:0008006" key="6">
    <source>
        <dbReference type="Google" id="ProtNLM"/>
    </source>
</evidence>
<dbReference type="HOGENOM" id="CLU_859320_0_0_1"/>
<dbReference type="EMBL" id="KN837172">
    <property type="protein sequence ID" value="KIJ37104.1"/>
    <property type="molecule type" value="Genomic_DNA"/>
</dbReference>
<dbReference type="InterPro" id="IPR018834">
    <property type="entry name" value="DNA/RNA-bd_Est1-type"/>
</dbReference>
<feature type="domain" description="DNA/RNA-binding" evidence="2">
    <location>
        <begin position="219"/>
        <end position="315"/>
    </location>
</feature>
<accession>A0A0C9UQT0</accession>
<evidence type="ECO:0000256" key="1">
    <source>
        <dbReference type="SAM" id="MobiDB-lite"/>
    </source>
</evidence>
<evidence type="ECO:0000313" key="4">
    <source>
        <dbReference type="EMBL" id="KIJ37104.1"/>
    </source>
</evidence>
<feature type="compositionally biased region" description="Basic and acidic residues" evidence="1">
    <location>
        <begin position="186"/>
        <end position="196"/>
    </location>
</feature>
<dbReference type="Pfam" id="PF10373">
    <property type="entry name" value="EST1_DNA_bind"/>
    <property type="match status" value="1"/>
</dbReference>
<dbReference type="InterPro" id="IPR011990">
    <property type="entry name" value="TPR-like_helical_dom_sf"/>
</dbReference>
<dbReference type="AlphaFoldDB" id="A0A0C9UQT0"/>